<dbReference type="PANTHER" id="PTHR10242">
    <property type="entry name" value="8-OXOGUANINE DNA GLYCOSYLASE"/>
    <property type="match status" value="1"/>
</dbReference>
<dbReference type="SUPFAM" id="SSF55945">
    <property type="entry name" value="TATA-box binding protein-like"/>
    <property type="match status" value="1"/>
</dbReference>
<evidence type="ECO:0000256" key="2">
    <source>
        <dbReference type="ARBA" id="ARBA00010679"/>
    </source>
</evidence>
<dbReference type="CDD" id="cd00056">
    <property type="entry name" value="ENDO3c"/>
    <property type="match status" value="1"/>
</dbReference>
<dbReference type="RefSeq" id="XP_031853270.1">
    <property type="nucleotide sequence ID" value="XM_031997379.1"/>
</dbReference>
<dbReference type="InterPro" id="IPR012904">
    <property type="entry name" value="OGG_N"/>
</dbReference>
<dbReference type="GO" id="GO:0140078">
    <property type="term" value="F:class I DNA-(apurinic or apyrimidinic site) endonuclease activity"/>
    <property type="evidence" value="ECO:0007669"/>
    <property type="project" value="UniProtKB-EC"/>
</dbReference>
<keyword evidence="6" id="KW-0234">DNA repair</keyword>
<dbReference type="GeneID" id="43581479"/>
<dbReference type="GO" id="GO:0034039">
    <property type="term" value="F:8-oxo-7,8-dihydroguanine DNA N-glycosylase activity"/>
    <property type="evidence" value="ECO:0007669"/>
    <property type="project" value="TreeGrafter"/>
</dbReference>
<name>A0A5E8BH86_9ASCO</name>
<evidence type="ECO:0000259" key="14">
    <source>
        <dbReference type="SMART" id="SM00478"/>
    </source>
</evidence>
<dbReference type="EMBL" id="CABVLU010000002">
    <property type="protein sequence ID" value="VVT50221.1"/>
    <property type="molecule type" value="Genomic_DNA"/>
</dbReference>
<dbReference type="SUPFAM" id="SSF48150">
    <property type="entry name" value="DNA-glycosylase"/>
    <property type="match status" value="1"/>
</dbReference>
<evidence type="ECO:0000256" key="10">
    <source>
        <dbReference type="ARBA" id="ARBA00023295"/>
    </source>
</evidence>
<dbReference type="GO" id="GO:0006285">
    <property type="term" value="P:base-excision repair, AP site formation"/>
    <property type="evidence" value="ECO:0007669"/>
    <property type="project" value="TreeGrafter"/>
</dbReference>
<dbReference type="Gene3D" id="1.10.1670.10">
    <property type="entry name" value="Helix-hairpin-Helix base-excision DNA repair enzymes (C-terminal)"/>
    <property type="match status" value="1"/>
</dbReference>
<evidence type="ECO:0000313" key="15">
    <source>
        <dbReference type="EMBL" id="VVT50221.1"/>
    </source>
</evidence>
<keyword evidence="7" id="KW-0456">Lyase</keyword>
<comment type="catalytic activity">
    <reaction evidence="12">
        <text>2'-deoxyribonucleotide-(2'-deoxyribose 5'-phosphate)-2'-deoxyribonucleotide-DNA = a 3'-end 2'-deoxyribonucleotide-(2,3-dehydro-2,3-deoxyribose 5'-phosphate)-DNA + a 5'-end 5'-phospho-2'-deoxyribonucleoside-DNA + H(+)</text>
        <dbReference type="Rhea" id="RHEA:66592"/>
        <dbReference type="Rhea" id="RHEA-COMP:13180"/>
        <dbReference type="Rhea" id="RHEA-COMP:16897"/>
        <dbReference type="Rhea" id="RHEA-COMP:17067"/>
        <dbReference type="ChEBI" id="CHEBI:15378"/>
        <dbReference type="ChEBI" id="CHEBI:136412"/>
        <dbReference type="ChEBI" id="CHEBI:157695"/>
        <dbReference type="ChEBI" id="CHEBI:167181"/>
        <dbReference type="EC" id="4.2.99.18"/>
    </reaction>
</comment>
<dbReference type="EC" id="4.2.99.18" evidence="3"/>
<protein>
    <recommendedName>
        <fullName evidence="13">N-glycosylase/DNA lyase</fullName>
        <ecNumber evidence="3">4.2.99.18</ecNumber>
    </recommendedName>
</protein>
<dbReference type="SMART" id="SM00478">
    <property type="entry name" value="ENDO3c"/>
    <property type="match status" value="1"/>
</dbReference>
<evidence type="ECO:0000256" key="1">
    <source>
        <dbReference type="ARBA" id="ARBA00004123"/>
    </source>
</evidence>
<evidence type="ECO:0000256" key="5">
    <source>
        <dbReference type="ARBA" id="ARBA00022801"/>
    </source>
</evidence>
<keyword evidence="10" id="KW-0326">Glycosidase</keyword>
<keyword evidence="8" id="KW-0539">Nucleus</keyword>
<evidence type="ECO:0000256" key="12">
    <source>
        <dbReference type="ARBA" id="ARBA00044632"/>
    </source>
</evidence>
<evidence type="ECO:0000256" key="9">
    <source>
        <dbReference type="ARBA" id="ARBA00023268"/>
    </source>
</evidence>
<evidence type="ECO:0000256" key="6">
    <source>
        <dbReference type="ARBA" id="ARBA00023204"/>
    </source>
</evidence>
<dbReference type="InterPro" id="IPR023170">
    <property type="entry name" value="HhH_base_excis_C"/>
</dbReference>
<dbReference type="Proteomes" id="UP000398389">
    <property type="component" value="Unassembled WGS sequence"/>
</dbReference>
<dbReference type="FunFam" id="1.10.340.30:FF:000006">
    <property type="entry name" value="N-glycosylase/DNA lyase isoform X2"/>
    <property type="match status" value="1"/>
</dbReference>
<keyword evidence="16" id="KW-1185">Reference proteome</keyword>
<evidence type="ECO:0000313" key="16">
    <source>
        <dbReference type="Proteomes" id="UP000398389"/>
    </source>
</evidence>
<evidence type="ECO:0000256" key="13">
    <source>
        <dbReference type="ARBA" id="ARBA00073127"/>
    </source>
</evidence>
<evidence type="ECO:0000256" key="8">
    <source>
        <dbReference type="ARBA" id="ARBA00023242"/>
    </source>
</evidence>
<keyword evidence="5" id="KW-0378">Hydrolase</keyword>
<dbReference type="Gene3D" id="1.10.340.30">
    <property type="entry name" value="Hypothetical protein, domain 2"/>
    <property type="match status" value="1"/>
</dbReference>
<keyword evidence="4" id="KW-0227">DNA damage</keyword>
<comment type="function">
    <text evidence="11">DNA repair enzyme that incises DNA at 8-oxoG residues. Excises 7,8-dihydro-8-oxoguanine and 2,6-diamino-4-hydroxy-5-N-methylformamidopyrimidine (FAPY) from damaged DNA. Has a beta-lyase activity that nicks DNA 3' to the lesion.</text>
</comment>
<dbReference type="InterPro" id="IPR011257">
    <property type="entry name" value="DNA_glycosylase"/>
</dbReference>
<dbReference type="GO" id="GO:0006289">
    <property type="term" value="P:nucleotide-excision repair"/>
    <property type="evidence" value="ECO:0007669"/>
    <property type="project" value="InterPro"/>
</dbReference>
<accession>A0A5E8BH86</accession>
<feature type="domain" description="HhH-GPD" evidence="14">
    <location>
        <begin position="145"/>
        <end position="344"/>
    </location>
</feature>
<dbReference type="FunFam" id="1.10.1670.10:FF:000005">
    <property type="entry name" value="N-glycosylase/DNA lyase OGG1"/>
    <property type="match status" value="1"/>
</dbReference>
<dbReference type="AlphaFoldDB" id="A0A5E8BH86"/>
<dbReference type="Pfam" id="PF07934">
    <property type="entry name" value="OGG_N"/>
    <property type="match status" value="1"/>
</dbReference>
<keyword evidence="9" id="KW-0511">Multifunctional enzyme</keyword>
<evidence type="ECO:0000256" key="7">
    <source>
        <dbReference type="ARBA" id="ARBA00023239"/>
    </source>
</evidence>
<evidence type="ECO:0000256" key="11">
    <source>
        <dbReference type="ARBA" id="ARBA00025652"/>
    </source>
</evidence>
<dbReference type="InterPro" id="IPR003265">
    <property type="entry name" value="HhH-GPD_domain"/>
</dbReference>
<dbReference type="GO" id="GO:0005634">
    <property type="term" value="C:nucleus"/>
    <property type="evidence" value="ECO:0007669"/>
    <property type="project" value="UniProtKB-SubCell"/>
</dbReference>
<dbReference type="Pfam" id="PF00730">
    <property type="entry name" value="HhH-GPD"/>
    <property type="match status" value="1"/>
</dbReference>
<gene>
    <name evidence="15" type="ORF">SAPINGB_P002661</name>
</gene>
<dbReference type="PANTHER" id="PTHR10242:SF2">
    <property type="entry name" value="N-GLYCOSYLASE_DNA LYASE"/>
    <property type="match status" value="1"/>
</dbReference>
<reference evidence="15 16" key="1">
    <citation type="submission" date="2019-09" db="EMBL/GenBank/DDBJ databases">
        <authorList>
            <person name="Brejova B."/>
        </authorList>
    </citation>
    <scope>NUCLEOTIDE SEQUENCE [LARGE SCALE GENOMIC DNA]</scope>
</reference>
<comment type="similarity">
    <text evidence="2">Belongs to the type-1 OGG1 family.</text>
</comment>
<sequence>MSRTVFVKGTAVRPVVQVSDLLVLITPVKLLTNSRWRNIDNIWSIGIKGRILFLKQDDSHLYYSSSNSSISQSLSTGDLVSDYFNLKVSVADLYKQWSSKDPHFLKMTTPIKEEIPMLTSTASPSLSGIRMLRQDPWECLCCFICSSNNNIKRISQMVENLCRHFGDHLGTHAGIDYYDFPTPESLAPKDVEQKLRDLGFGYRAKYIQQTAEKLAKSDINTLLSPLDDDSSAQTKVILSGTEYLHALRLAPYKRAHSALLQFTGVGPKVADCVCLMSLDKHDCIPVDTHVWQIAKRDYNFKTKKTSGDKATALTKAEYEEIGIFFKSLWGEFAGWAHSVLFTADLKDLNNGINGVEEATAGKATKRKRTKTETIQNPRKLKVEKHIEDTLVDEPKVSSSTREQRLLNRRKNLYIDLNP</sequence>
<evidence type="ECO:0000256" key="4">
    <source>
        <dbReference type="ARBA" id="ARBA00022763"/>
    </source>
</evidence>
<dbReference type="OrthoDB" id="238681at2759"/>
<proteinExistence type="inferred from homology"/>
<organism evidence="15 16">
    <name type="scientific">Magnusiomyces paraingens</name>
    <dbReference type="NCBI Taxonomy" id="2606893"/>
    <lineage>
        <taxon>Eukaryota</taxon>
        <taxon>Fungi</taxon>
        <taxon>Dikarya</taxon>
        <taxon>Ascomycota</taxon>
        <taxon>Saccharomycotina</taxon>
        <taxon>Dipodascomycetes</taxon>
        <taxon>Dipodascales</taxon>
        <taxon>Dipodascaceae</taxon>
        <taxon>Magnusiomyces</taxon>
    </lineage>
</organism>
<dbReference type="InterPro" id="IPR052054">
    <property type="entry name" value="Oxidative_DNA_repair_enzyme"/>
</dbReference>
<dbReference type="GO" id="GO:0003684">
    <property type="term" value="F:damaged DNA binding"/>
    <property type="evidence" value="ECO:0007669"/>
    <property type="project" value="InterPro"/>
</dbReference>
<dbReference type="Gene3D" id="3.30.310.40">
    <property type="match status" value="1"/>
</dbReference>
<evidence type="ECO:0000256" key="3">
    <source>
        <dbReference type="ARBA" id="ARBA00012720"/>
    </source>
</evidence>
<comment type="subcellular location">
    <subcellularLocation>
        <location evidence="1">Nucleus</location>
    </subcellularLocation>
</comment>